<gene>
    <name evidence="3" type="ORF">CPAV1605_1411</name>
</gene>
<keyword evidence="2" id="KW-1133">Transmembrane helix</keyword>
<dbReference type="Gene3D" id="1.20.120.1760">
    <property type="match status" value="1"/>
</dbReference>
<dbReference type="InterPro" id="IPR043130">
    <property type="entry name" value="CDP-OH_PTrfase_TM_dom"/>
</dbReference>
<dbReference type="GO" id="GO:0016020">
    <property type="term" value="C:membrane"/>
    <property type="evidence" value="ECO:0007669"/>
    <property type="project" value="InterPro"/>
</dbReference>
<evidence type="ECO:0000313" key="3">
    <source>
        <dbReference type="EMBL" id="VVU95658.1"/>
    </source>
</evidence>
<reference evidence="3" key="1">
    <citation type="submission" date="2019-09" db="EMBL/GenBank/DDBJ databases">
        <authorList>
            <person name="Needham M D."/>
        </authorList>
    </citation>
    <scope>NUCLEOTIDE SEQUENCE</scope>
</reference>
<dbReference type="Pfam" id="PF01066">
    <property type="entry name" value="CDP-OH_P_transf"/>
    <property type="match status" value="1"/>
</dbReference>
<name>A0A5E8CK00_9ZZZZ</name>
<keyword evidence="2" id="KW-0472">Membrane</keyword>
<keyword evidence="1 3" id="KW-0808">Transferase</keyword>
<dbReference type="AlphaFoldDB" id="A0A5E8CK00"/>
<dbReference type="InterPro" id="IPR000462">
    <property type="entry name" value="CDP-OH_P_trans"/>
</dbReference>
<evidence type="ECO:0000256" key="1">
    <source>
        <dbReference type="ARBA" id="ARBA00022679"/>
    </source>
</evidence>
<organism evidence="3">
    <name type="scientific">seawater metagenome</name>
    <dbReference type="NCBI Taxonomy" id="1561972"/>
    <lineage>
        <taxon>unclassified sequences</taxon>
        <taxon>metagenomes</taxon>
        <taxon>ecological metagenomes</taxon>
    </lineage>
</organism>
<accession>A0A5E8CK00</accession>
<feature type="transmembrane region" description="Helical" evidence="2">
    <location>
        <begin position="168"/>
        <end position="188"/>
    </location>
</feature>
<feature type="transmembrane region" description="Helical" evidence="2">
    <location>
        <begin position="34"/>
        <end position="54"/>
    </location>
</feature>
<protein>
    <submittedName>
        <fullName evidence="3">CDP-alcohol phosphatidyltransferase</fullName>
    </submittedName>
</protein>
<keyword evidence="2" id="KW-0812">Transmembrane</keyword>
<dbReference type="GO" id="GO:0008654">
    <property type="term" value="P:phospholipid biosynthetic process"/>
    <property type="evidence" value="ECO:0007669"/>
    <property type="project" value="InterPro"/>
</dbReference>
<dbReference type="InterPro" id="IPR048254">
    <property type="entry name" value="CDP_ALCOHOL_P_TRANSF_CS"/>
</dbReference>
<proteinExistence type="predicted"/>
<evidence type="ECO:0000256" key="2">
    <source>
        <dbReference type="SAM" id="Phobius"/>
    </source>
</evidence>
<sequence>MEGKKVPLNYEAPFDKYFINLAECTKSYFNCLHFTPNMITTLSLIATLFMYKLFVLKKYKLASLAFLVSYYFDCLDGNYARSYGMVSKFGDYYDHFSDLLTCLLLLYGINQSNIGFENKKKIYLILLVFIIGAGIQLGCIQKIYKNKKESPSLNLLINMCPDNFKIKFWRYFGPGTLVFVMFLIIYNFNKFKNK</sequence>
<dbReference type="EMBL" id="CABVLZ010000007">
    <property type="protein sequence ID" value="VVU95658.1"/>
    <property type="molecule type" value="Genomic_DNA"/>
</dbReference>
<feature type="transmembrane region" description="Helical" evidence="2">
    <location>
        <begin position="122"/>
        <end position="144"/>
    </location>
</feature>
<dbReference type="PROSITE" id="PS00379">
    <property type="entry name" value="CDP_ALCOHOL_P_TRANSF"/>
    <property type="match status" value="1"/>
</dbReference>
<dbReference type="GO" id="GO:0016780">
    <property type="term" value="F:phosphotransferase activity, for other substituted phosphate groups"/>
    <property type="evidence" value="ECO:0007669"/>
    <property type="project" value="InterPro"/>
</dbReference>